<dbReference type="OrthoDB" id="3350591at2759"/>
<reference evidence="1" key="1">
    <citation type="journal article" date="2020" name="Stud. Mycol.">
        <title>101 Dothideomycetes genomes: a test case for predicting lifestyles and emergence of pathogens.</title>
        <authorList>
            <person name="Haridas S."/>
            <person name="Albert R."/>
            <person name="Binder M."/>
            <person name="Bloem J."/>
            <person name="Labutti K."/>
            <person name="Salamov A."/>
            <person name="Andreopoulos B."/>
            <person name="Baker S."/>
            <person name="Barry K."/>
            <person name="Bills G."/>
            <person name="Bluhm B."/>
            <person name="Cannon C."/>
            <person name="Castanera R."/>
            <person name="Culley D."/>
            <person name="Daum C."/>
            <person name="Ezra D."/>
            <person name="Gonzalez J."/>
            <person name="Henrissat B."/>
            <person name="Kuo A."/>
            <person name="Liang C."/>
            <person name="Lipzen A."/>
            <person name="Lutzoni F."/>
            <person name="Magnuson J."/>
            <person name="Mondo S."/>
            <person name="Nolan M."/>
            <person name="Ohm R."/>
            <person name="Pangilinan J."/>
            <person name="Park H.-J."/>
            <person name="Ramirez L."/>
            <person name="Alfaro M."/>
            <person name="Sun H."/>
            <person name="Tritt A."/>
            <person name="Yoshinaga Y."/>
            <person name="Zwiers L.-H."/>
            <person name="Turgeon B."/>
            <person name="Goodwin S."/>
            <person name="Spatafora J."/>
            <person name="Crous P."/>
            <person name="Grigoriev I."/>
        </authorList>
    </citation>
    <scope>NUCLEOTIDE SEQUENCE</scope>
    <source>
        <strain evidence="1">CBS 121739</strain>
    </source>
</reference>
<dbReference type="AlphaFoldDB" id="A0A6A6WKS9"/>
<dbReference type="Pfam" id="PF12311">
    <property type="entry name" value="DUF3632"/>
    <property type="match status" value="1"/>
</dbReference>
<evidence type="ECO:0000313" key="1">
    <source>
        <dbReference type="EMBL" id="KAF2762773.1"/>
    </source>
</evidence>
<sequence>MSSKKIHSRSEFTALKEFSAGGSDAAGTLEKFTEPLRKAAGNGNEDEISDALAYEWKSILTVAENTTHSEQSHLIDFVTRLRKETLKSSSGGAISHEGGSIWTDLPTFGWQVREAWGFSPKQPGADEASKTPYVNQNAFLARLTNMSTAGDADDTLDFSLYALWSLREALEDDAPEETPGYGAIRAAAVWMIYSAEKIWQLSEAEKAFDGKLAKAGRKFKDEEWRGFNNDRWNVWKDEFRKLAKCPDPDATSLVQKALQNMENIQKS</sequence>
<organism evidence="1 2">
    <name type="scientific">Pseudovirgaria hyperparasitica</name>
    <dbReference type="NCBI Taxonomy" id="470096"/>
    <lineage>
        <taxon>Eukaryota</taxon>
        <taxon>Fungi</taxon>
        <taxon>Dikarya</taxon>
        <taxon>Ascomycota</taxon>
        <taxon>Pezizomycotina</taxon>
        <taxon>Dothideomycetes</taxon>
        <taxon>Dothideomycetes incertae sedis</taxon>
        <taxon>Acrospermales</taxon>
        <taxon>Acrospermaceae</taxon>
        <taxon>Pseudovirgaria</taxon>
    </lineage>
</organism>
<name>A0A6A6WKS9_9PEZI</name>
<dbReference type="EMBL" id="ML996565">
    <property type="protein sequence ID" value="KAF2762773.1"/>
    <property type="molecule type" value="Genomic_DNA"/>
</dbReference>
<accession>A0A6A6WKS9</accession>
<protein>
    <submittedName>
        <fullName evidence="1">Uncharacterized protein</fullName>
    </submittedName>
</protein>
<dbReference type="InterPro" id="IPR053204">
    <property type="entry name" value="Oxopyrrolidines_Biosynth-assoc"/>
</dbReference>
<dbReference type="RefSeq" id="XP_033605224.1">
    <property type="nucleotide sequence ID" value="XM_033745095.1"/>
</dbReference>
<dbReference type="Proteomes" id="UP000799437">
    <property type="component" value="Unassembled WGS sequence"/>
</dbReference>
<dbReference type="PANTHER" id="PTHR38797">
    <property type="entry name" value="NUCLEAR PORE COMPLEX PROTEIN NUP85-RELATED"/>
    <property type="match status" value="1"/>
</dbReference>
<proteinExistence type="predicted"/>
<gene>
    <name evidence="1" type="ORF">EJ05DRAFT_481660</name>
</gene>
<keyword evidence="2" id="KW-1185">Reference proteome</keyword>
<evidence type="ECO:0000313" key="2">
    <source>
        <dbReference type="Proteomes" id="UP000799437"/>
    </source>
</evidence>
<dbReference type="GeneID" id="54486149"/>
<dbReference type="InterPro" id="IPR022085">
    <property type="entry name" value="OpdG"/>
</dbReference>